<dbReference type="PROSITE" id="PS51885">
    <property type="entry name" value="NEPRILYSIN"/>
    <property type="match status" value="1"/>
</dbReference>
<evidence type="ECO:0000259" key="3">
    <source>
        <dbReference type="Pfam" id="PF05649"/>
    </source>
</evidence>
<dbReference type="PANTHER" id="PTHR11733:SF240">
    <property type="entry name" value="GH14155P-RELATED"/>
    <property type="match status" value="1"/>
</dbReference>
<organism evidence="4 5">
    <name type="scientific">Araneus ventricosus</name>
    <name type="common">Orbweaver spider</name>
    <name type="synonym">Epeira ventricosa</name>
    <dbReference type="NCBI Taxonomy" id="182803"/>
    <lineage>
        <taxon>Eukaryota</taxon>
        <taxon>Metazoa</taxon>
        <taxon>Ecdysozoa</taxon>
        <taxon>Arthropoda</taxon>
        <taxon>Chelicerata</taxon>
        <taxon>Arachnida</taxon>
        <taxon>Araneae</taxon>
        <taxon>Araneomorphae</taxon>
        <taxon>Entelegynae</taxon>
        <taxon>Araneoidea</taxon>
        <taxon>Araneidae</taxon>
        <taxon>Araneus</taxon>
    </lineage>
</organism>
<comment type="caution">
    <text evidence="4">The sequence shown here is derived from an EMBL/GenBank/DDBJ whole genome shotgun (WGS) entry which is preliminary data.</text>
</comment>
<comment type="similarity">
    <text evidence="1">Belongs to the peptidase M13 family.</text>
</comment>
<name>A0A4Y2FR10_ARAVE</name>
<dbReference type="InterPro" id="IPR008753">
    <property type="entry name" value="Peptidase_M13_N"/>
</dbReference>
<reference evidence="4 5" key="1">
    <citation type="journal article" date="2019" name="Sci. Rep.">
        <title>Orb-weaving spider Araneus ventricosus genome elucidates the spidroin gene catalogue.</title>
        <authorList>
            <person name="Kono N."/>
            <person name="Nakamura H."/>
            <person name="Ohtoshi R."/>
            <person name="Moran D.A.P."/>
            <person name="Shinohara A."/>
            <person name="Yoshida Y."/>
            <person name="Fujiwara M."/>
            <person name="Mori M."/>
            <person name="Tomita M."/>
            <person name="Arakawa K."/>
        </authorList>
    </citation>
    <scope>NUCLEOTIDE SEQUENCE [LARGE SCALE GENOMIC DNA]</scope>
</reference>
<dbReference type="OrthoDB" id="6431624at2759"/>
<proteinExistence type="inferred from homology"/>
<protein>
    <submittedName>
        <fullName evidence="4">EEF1AKMT4-ECE2 readthrough transcript protein</fullName>
    </submittedName>
</protein>
<evidence type="ECO:0000313" key="4">
    <source>
        <dbReference type="EMBL" id="GBM43643.1"/>
    </source>
</evidence>
<accession>A0A4Y2FR10</accession>
<dbReference type="GO" id="GO:0016485">
    <property type="term" value="P:protein processing"/>
    <property type="evidence" value="ECO:0007669"/>
    <property type="project" value="TreeGrafter"/>
</dbReference>
<dbReference type="Gene3D" id="1.10.1380.10">
    <property type="entry name" value="Neutral endopeptidase , domain2"/>
    <property type="match status" value="1"/>
</dbReference>
<evidence type="ECO:0000256" key="1">
    <source>
        <dbReference type="ARBA" id="ARBA00007357"/>
    </source>
</evidence>
<dbReference type="AlphaFoldDB" id="A0A4Y2FR10"/>
<dbReference type="Pfam" id="PF05649">
    <property type="entry name" value="Peptidase_M13_N"/>
    <property type="match status" value="1"/>
</dbReference>
<dbReference type="Proteomes" id="UP000499080">
    <property type="component" value="Unassembled WGS sequence"/>
</dbReference>
<feature type="domain" description="Peptidase M13 N-terminal" evidence="3">
    <location>
        <begin position="129"/>
        <end position="503"/>
    </location>
</feature>
<evidence type="ECO:0000256" key="2">
    <source>
        <dbReference type="SAM" id="Phobius"/>
    </source>
</evidence>
<gene>
    <name evidence="4" type="primary">EEF1AKMT4-ECE2_0</name>
    <name evidence="4" type="ORF">AVEN_225168_1</name>
</gene>
<evidence type="ECO:0000313" key="5">
    <source>
        <dbReference type="Proteomes" id="UP000499080"/>
    </source>
</evidence>
<keyword evidence="5" id="KW-1185">Reference proteome</keyword>
<dbReference type="InterPro" id="IPR000718">
    <property type="entry name" value="Peptidase_M13"/>
</dbReference>
<dbReference type="GO" id="GO:0004222">
    <property type="term" value="F:metalloendopeptidase activity"/>
    <property type="evidence" value="ECO:0007669"/>
    <property type="project" value="InterPro"/>
</dbReference>
<dbReference type="SUPFAM" id="SSF55486">
    <property type="entry name" value="Metalloproteases ('zincins'), catalytic domain"/>
    <property type="match status" value="1"/>
</dbReference>
<sequence>MSGSDSTPSHLSDIQESSCMSDIQEDSCMSDVASASCKNWQPSTSPAPGGNKIPYIIAFVAIILVTSVTLIVFHSVLGYQHLTERTLSLQRSNAEKFRKYECDKRLCNSKECVSMASRIMQLMNTDIDPCIDFYEYSCGGYAKSIDVPNGHTPEMETRLNLMFDIRKVMEISSNNNESQTTRKMKEFYQSCMNSEQRSIQQKLSLDRWFSEIELALDGFHSEYEMESATHRSWNALVSRLEEYQIHTIVKPYFKSSRRSPIEKIEIDCTIPFFAPKVYLNATADDNYYLLSLYKNYIKDALKLLPMKDATKRGKFSEDVIKIETDVATAIKNSEVPPNPMITSENTLLLKDLWRTIIGDAIQEIEVQSICKYDLDSILTTLRNAEPEKATNYVIWRMLSQIIPYLGSDYRKLYLRHMSELPGRGNAFESKWQECSDLIRDEFGLAAFKALLDSGFFDVRLIQETKDAFLEVKKNFLLTFQSIEWARGIIKKLFLEKIQKMKIDLSIPDTITQPNVLDDAFRDLELEDNFLLSVMNVKKFKTRYFFTRLWYGNSENAVSKISLEDNPLSGTSRYDYAKNTVHIGIGLLYPPVFLYSGNIPKYLQFGEYSLLAREMTHAFDATGKKQMSFNYGW</sequence>
<dbReference type="GO" id="GO:0005886">
    <property type="term" value="C:plasma membrane"/>
    <property type="evidence" value="ECO:0007669"/>
    <property type="project" value="TreeGrafter"/>
</dbReference>
<keyword evidence="2" id="KW-0472">Membrane</keyword>
<dbReference type="EMBL" id="BGPR01001036">
    <property type="protein sequence ID" value="GBM43643.1"/>
    <property type="molecule type" value="Genomic_DNA"/>
</dbReference>
<keyword evidence="2" id="KW-1133">Transmembrane helix</keyword>
<dbReference type="InterPro" id="IPR042089">
    <property type="entry name" value="Peptidase_M13_dom_2"/>
</dbReference>
<keyword evidence="2" id="KW-0812">Transmembrane</keyword>
<dbReference type="PANTHER" id="PTHR11733">
    <property type="entry name" value="ZINC METALLOPROTEASE FAMILY M13 NEPRILYSIN-RELATED"/>
    <property type="match status" value="1"/>
</dbReference>
<feature type="transmembrane region" description="Helical" evidence="2">
    <location>
        <begin position="53"/>
        <end position="77"/>
    </location>
</feature>